<dbReference type="PROSITE" id="PS51020">
    <property type="entry name" value="SPONDIN"/>
    <property type="match status" value="1"/>
</dbReference>
<feature type="compositionally biased region" description="Polar residues" evidence="12">
    <location>
        <begin position="604"/>
        <end position="622"/>
    </location>
</feature>
<feature type="region of interest" description="Disordered" evidence="12">
    <location>
        <begin position="741"/>
        <end position="838"/>
    </location>
</feature>
<dbReference type="Gene3D" id="4.10.410.10">
    <property type="entry name" value="Pancreatic trypsin inhibitor Kunitz domain"/>
    <property type="match status" value="1"/>
</dbReference>
<dbReference type="FunFam" id="2.20.100.10:FF:000026">
    <property type="entry name" value="Spondin 1"/>
    <property type="match status" value="1"/>
</dbReference>
<feature type="compositionally biased region" description="Acidic residues" evidence="12">
    <location>
        <begin position="636"/>
        <end position="645"/>
    </location>
</feature>
<dbReference type="InterPro" id="IPR044004">
    <property type="entry name" value="TSP1_spondin_dom"/>
</dbReference>
<evidence type="ECO:0000256" key="3">
    <source>
        <dbReference type="ARBA" id="ARBA00022525"/>
    </source>
</evidence>
<feature type="compositionally biased region" description="Low complexity" evidence="12">
    <location>
        <begin position="625"/>
        <end position="635"/>
    </location>
</feature>
<dbReference type="Pfam" id="PF09741">
    <property type="entry name" value="DUF2045"/>
    <property type="match status" value="1"/>
</dbReference>
<dbReference type="FunFam" id="2.20.100.10:FF:000124">
    <property type="entry name" value="Spondin-1-like Protein"/>
    <property type="match status" value="1"/>
</dbReference>
<evidence type="ECO:0000256" key="5">
    <source>
        <dbReference type="ARBA" id="ARBA00022723"/>
    </source>
</evidence>
<dbReference type="InterPro" id="IPR051418">
    <property type="entry name" value="Spondin/Thrombospondin_T1"/>
</dbReference>
<dbReference type="InterPro" id="IPR036383">
    <property type="entry name" value="TSP1_rpt_sf"/>
</dbReference>
<feature type="compositionally biased region" description="Polar residues" evidence="12">
    <location>
        <begin position="388"/>
        <end position="401"/>
    </location>
</feature>
<dbReference type="SMART" id="SM00131">
    <property type="entry name" value="KU"/>
    <property type="match status" value="1"/>
</dbReference>
<dbReference type="InterPro" id="IPR042307">
    <property type="entry name" value="Reeler_sf"/>
</dbReference>
<reference evidence="17" key="1">
    <citation type="submission" date="2013-03" db="EMBL/GenBank/DDBJ databases">
        <title>The Genome Sequence of Anopheles minimus MINIMUS1.</title>
        <authorList>
            <consortium name="The Broad Institute Genomics Platform"/>
            <person name="Neafsey D.E."/>
            <person name="Walton C."/>
            <person name="Walker B."/>
            <person name="Young S.K."/>
            <person name="Zeng Q."/>
            <person name="Gargeya S."/>
            <person name="Fitzgerald M."/>
            <person name="Haas B."/>
            <person name="Abouelleil A."/>
            <person name="Allen A.W."/>
            <person name="Alvarado L."/>
            <person name="Arachchi H.M."/>
            <person name="Berlin A.M."/>
            <person name="Chapman S.B."/>
            <person name="Gainer-Dewar J."/>
            <person name="Goldberg J."/>
            <person name="Griggs A."/>
            <person name="Gujja S."/>
            <person name="Hansen M."/>
            <person name="Howarth C."/>
            <person name="Imamovic A."/>
            <person name="Ireland A."/>
            <person name="Larimer J."/>
            <person name="McCowan C."/>
            <person name="Murphy C."/>
            <person name="Pearson M."/>
            <person name="Poon T.W."/>
            <person name="Priest M."/>
            <person name="Roberts A."/>
            <person name="Saif S."/>
            <person name="Shea T."/>
            <person name="Sisk P."/>
            <person name="Sykes S."/>
            <person name="Wortman J."/>
            <person name="Nusbaum C."/>
            <person name="Birren B."/>
        </authorList>
    </citation>
    <scope>NUCLEOTIDE SEQUENCE [LARGE SCALE GENOMIC DNA]</scope>
    <source>
        <strain evidence="17">MINIMUS1</strain>
    </source>
</reference>
<dbReference type="FunFam" id="2.20.100.10:FF:000144">
    <property type="entry name" value="AGAP011765-PA"/>
    <property type="match status" value="1"/>
</dbReference>
<dbReference type="FunFam" id="4.10.410.10:FF:000046">
    <property type="entry name" value="AGAP011765-PA"/>
    <property type="match status" value="1"/>
</dbReference>
<feature type="domain" description="BPTI/Kunitz inhibitor" evidence="13">
    <location>
        <begin position="1603"/>
        <end position="1653"/>
    </location>
</feature>
<dbReference type="CDD" id="cd08544">
    <property type="entry name" value="Reeler"/>
    <property type="match status" value="1"/>
</dbReference>
<keyword evidence="5" id="KW-0479">Metal-binding</keyword>
<feature type="compositionally biased region" description="Basic and acidic residues" evidence="12">
    <location>
        <begin position="798"/>
        <end position="812"/>
    </location>
</feature>
<dbReference type="Proteomes" id="UP000075920">
    <property type="component" value="Unassembled WGS sequence"/>
</dbReference>
<evidence type="ECO:0000256" key="12">
    <source>
        <dbReference type="SAM" id="MobiDB-lite"/>
    </source>
</evidence>
<feature type="region of interest" description="Disordered" evidence="12">
    <location>
        <begin position="417"/>
        <end position="444"/>
    </location>
</feature>
<dbReference type="InterPro" id="IPR036880">
    <property type="entry name" value="Kunitz_BPTI_sf"/>
</dbReference>
<dbReference type="Pfam" id="PF02014">
    <property type="entry name" value="Reeler"/>
    <property type="match status" value="1"/>
</dbReference>
<dbReference type="GO" id="GO:0007155">
    <property type="term" value="P:cell adhesion"/>
    <property type="evidence" value="ECO:0007669"/>
    <property type="project" value="UniProtKB-KW"/>
</dbReference>
<evidence type="ECO:0000256" key="4">
    <source>
        <dbReference type="ARBA" id="ARBA00022530"/>
    </source>
</evidence>
<dbReference type="GO" id="GO:0004867">
    <property type="term" value="F:serine-type endopeptidase inhibitor activity"/>
    <property type="evidence" value="ECO:0007669"/>
    <property type="project" value="InterPro"/>
</dbReference>
<evidence type="ECO:0000256" key="7">
    <source>
        <dbReference type="ARBA" id="ARBA00022737"/>
    </source>
</evidence>
<dbReference type="InterPro" id="IPR002223">
    <property type="entry name" value="Kunitz_BPTI"/>
</dbReference>
<dbReference type="Gene3D" id="2.20.100.10">
    <property type="entry name" value="Thrombospondin type-1 (TSP1) repeat"/>
    <property type="match status" value="4"/>
</dbReference>
<evidence type="ECO:0000256" key="8">
    <source>
        <dbReference type="ARBA" id="ARBA00022889"/>
    </source>
</evidence>
<dbReference type="PANTHER" id="PTHR11311">
    <property type="entry name" value="SPONDIN"/>
    <property type="match status" value="1"/>
</dbReference>
<dbReference type="Pfam" id="PF00014">
    <property type="entry name" value="Kunitz_BPTI"/>
    <property type="match status" value="1"/>
</dbReference>
<evidence type="ECO:0000259" key="15">
    <source>
        <dbReference type="PROSITE" id="PS51020"/>
    </source>
</evidence>
<dbReference type="Gene3D" id="2.60.40.2130">
    <property type="entry name" value="F-spondin domain"/>
    <property type="match status" value="1"/>
</dbReference>
<evidence type="ECO:0000256" key="11">
    <source>
        <dbReference type="ARBA" id="ARBA00030964"/>
    </source>
</evidence>
<feature type="region of interest" description="Disordered" evidence="12">
    <location>
        <begin position="378"/>
        <end position="401"/>
    </location>
</feature>
<evidence type="ECO:0000256" key="1">
    <source>
        <dbReference type="ARBA" id="ARBA00004498"/>
    </source>
</evidence>
<dbReference type="FunFam" id="2.60.40.2130:FF:000002">
    <property type="entry name" value="Putative Spondin-1"/>
    <property type="match status" value="1"/>
</dbReference>
<accession>A0A182W1R7</accession>
<dbReference type="STRING" id="112268.A0A182W1R7"/>
<proteinExistence type="predicted"/>
<dbReference type="EnsemblMetazoa" id="AMIN004277-RA">
    <property type="protein sequence ID" value="AMIN004277-PA"/>
    <property type="gene ID" value="AMIN004277"/>
</dbReference>
<feature type="domain" description="Reelin" evidence="14">
    <location>
        <begin position="973"/>
        <end position="1149"/>
    </location>
</feature>
<dbReference type="Pfam" id="PF06468">
    <property type="entry name" value="Spond_N"/>
    <property type="match status" value="1"/>
</dbReference>
<feature type="region of interest" description="Disordered" evidence="12">
    <location>
        <begin position="331"/>
        <end position="364"/>
    </location>
</feature>
<dbReference type="InterPro" id="IPR002861">
    <property type="entry name" value="Reeler_dom"/>
</dbReference>
<dbReference type="FunFam" id="2.60.40.4060:FF:000004">
    <property type="entry name" value="Fat-spondin"/>
    <property type="match status" value="1"/>
</dbReference>
<dbReference type="InterPro" id="IPR009465">
    <property type="entry name" value="Spondin_N"/>
</dbReference>
<dbReference type="VEuPathDB" id="VectorBase:AMIN004277"/>
<keyword evidence="8" id="KW-0130">Cell adhesion</keyword>
<reference evidence="16" key="2">
    <citation type="submission" date="2020-05" db="UniProtKB">
        <authorList>
            <consortium name="EnsemblMetazoa"/>
        </authorList>
    </citation>
    <scope>IDENTIFICATION</scope>
    <source>
        <strain evidence="16">MINIMUS1</strain>
    </source>
</reference>
<dbReference type="NCBIfam" id="NF038123">
    <property type="entry name" value="NF038123_dom"/>
    <property type="match status" value="1"/>
</dbReference>
<feature type="compositionally biased region" description="Polar residues" evidence="12">
    <location>
        <begin position="718"/>
        <end position="727"/>
    </location>
</feature>
<comment type="subcellular location">
    <subcellularLocation>
        <location evidence="1">Secreted</location>
        <location evidence="1">Extracellular space</location>
        <location evidence="1">Extracellular matrix</location>
    </subcellularLocation>
</comment>
<dbReference type="SUPFAM" id="SSF82895">
    <property type="entry name" value="TSP-1 type 1 repeat"/>
    <property type="match status" value="4"/>
</dbReference>
<keyword evidence="7" id="KW-0677">Repeat</keyword>
<keyword evidence="3" id="KW-0964">Secreted</keyword>
<keyword evidence="17" id="KW-1185">Reference proteome</keyword>
<feature type="region of interest" description="Disordered" evidence="12">
    <location>
        <begin position="278"/>
        <end position="300"/>
    </location>
</feature>
<evidence type="ECO:0000313" key="17">
    <source>
        <dbReference type="Proteomes" id="UP000075920"/>
    </source>
</evidence>
<evidence type="ECO:0000256" key="9">
    <source>
        <dbReference type="ARBA" id="ARBA00023157"/>
    </source>
</evidence>
<evidence type="ECO:0000256" key="6">
    <source>
        <dbReference type="ARBA" id="ARBA00022729"/>
    </source>
</evidence>
<keyword evidence="6" id="KW-0732">Signal</keyword>
<feature type="compositionally biased region" description="Low complexity" evidence="12">
    <location>
        <begin position="431"/>
        <end position="444"/>
    </location>
</feature>
<dbReference type="InterPro" id="IPR038678">
    <property type="entry name" value="Spondin_N_sf"/>
</dbReference>
<dbReference type="PROSITE" id="PS50092">
    <property type="entry name" value="TSP1"/>
    <property type="match status" value="4"/>
</dbReference>
<dbReference type="InterPro" id="IPR000884">
    <property type="entry name" value="TSP1_rpt"/>
</dbReference>
<evidence type="ECO:0000259" key="13">
    <source>
        <dbReference type="PROSITE" id="PS50279"/>
    </source>
</evidence>
<feature type="region of interest" description="Disordered" evidence="12">
    <location>
        <begin position="471"/>
        <end position="496"/>
    </location>
</feature>
<evidence type="ECO:0000259" key="14">
    <source>
        <dbReference type="PROSITE" id="PS51019"/>
    </source>
</evidence>
<dbReference type="Pfam" id="PF00090">
    <property type="entry name" value="TSP_1"/>
    <property type="match status" value="3"/>
</dbReference>
<dbReference type="CDD" id="cd00109">
    <property type="entry name" value="Kunitz-type"/>
    <property type="match status" value="1"/>
</dbReference>
<organism evidence="16 17">
    <name type="scientific">Anopheles minimus</name>
    <dbReference type="NCBI Taxonomy" id="112268"/>
    <lineage>
        <taxon>Eukaryota</taxon>
        <taxon>Metazoa</taxon>
        <taxon>Ecdysozoa</taxon>
        <taxon>Arthropoda</taxon>
        <taxon>Hexapoda</taxon>
        <taxon>Insecta</taxon>
        <taxon>Pterygota</taxon>
        <taxon>Neoptera</taxon>
        <taxon>Endopterygota</taxon>
        <taxon>Diptera</taxon>
        <taxon>Nematocera</taxon>
        <taxon>Culicoidea</taxon>
        <taxon>Culicidae</taxon>
        <taxon>Anophelinae</taxon>
        <taxon>Anopheles</taxon>
    </lineage>
</organism>
<dbReference type="PRINTS" id="PR00759">
    <property type="entry name" value="BASICPTASE"/>
</dbReference>
<dbReference type="GO" id="GO:0031012">
    <property type="term" value="C:extracellular matrix"/>
    <property type="evidence" value="ECO:0007669"/>
    <property type="project" value="TreeGrafter"/>
</dbReference>
<sequence length="1731" mass="191581">MAAGSGGLGGTASALLKSPQTALQLLLEEINFQRTKEMRQLLKDDGGFVVLQGTTYWTDLFVRHFLFQSEPEHSIDCDDLLFFVRKKHIKGSSRAMPRYETEIEVFRKDSRKLPIGDPDVDWEETVYLNLVIHQFNYTLTLAICTRTSPKELQVLRRHSQKVYASPSRRKMDTKGDSEEITYPHICFMVDNFDEVFHDILVRDGEMVCVELVATDRDGSVQGVIFLGSIRYDALKKVYDARQSSLGSKVAQRMSFGLFSSGGPQTRCEFVRMKGPQGKGHAEMAVTKPKGSGVETPTSEPGFCATDMWDSEWEEDCEEYYNYRHQRRLSDPSANLNNFSRYGWRTKNPGDPGSSYGGSKARSENEGLDCLANEVSEIEAGDLRDDRPASSSVTVLDTKRSPTQPLLVTERCAFVKTSTGETKGGDPPAGPSKTNTTTSNSTTTKTGCCSCFRVPRKRWSDVDSVQMSEVYTPCPDCGGDEREESNGAESERKRLESLELHDSPACLATVSKGRSPLMKHRNVLIVESELEFAGGAKVRTGSSTSDKAASGKKKPPADPLGTVKRRENGSKATQSPKKRLSTPVFRSKRSNGGGGSETSETTGNKSNVKAKTSNAINNNTGLNRRSAPPSTATEATEATEEYEMADDAVSLNGGGGDLLSTHSEPSAAALIDPKQRIRVNGREEFPAERNNGNHAGEKHLTSSVTVANIKEHRERRTSNGRTAGNGSTTIGGSGRFSLIYRRSKSSSATPAVAFKKDEKKAKPTIVPNDRKTSVADGKNIVETPAQPSVKQEQKVSPLEPDHHTDAPVVDRDINGNPDDTTTSGAADGQETTEESELSNRAIWAALKELRAKKECSTLPKVKKPSYNSFYARPTIPGSEREGTVPAGTTVSAATAIVNTIPSRRTPDGTNIYYLCDYHPKRNQHGEKELDDGAYNPLWTTKGFTQTFHFWKENRRQQSTPLNAFLTYVTLPWWSIAKVLLVLVDVSESCSKVPNVDGKPISTVKQPGDNGYRLAIRDDPKGYEPGKIYNLFIVGSRTHAKLQQFTHFTLVAHARNGGKTYIAGPRRVGRFQLFSDALTKFHDQCVNTVTQADDFPKSEVQVMWVAPAAGSGCVSISAMVYEGEQQWFADDGALTKVLCEHQPMPRLHKGECCACDEAKYSFTFEGIWSNETHPKDYPFAIWLTHFSDVIGASHDTNFSFWGEQHIATDGFRMLAEWGSVHLLEQELRAKGSRLRTLIKAAGLWYPRVNSNTSSNFRVDRKHHKISLASMFGPSPDWVVGVSGLDLCRADCTWMESLDVDLYPWDSGTDSGISYMSANAETQPRERMHRITTLYPEDPRAPFYNPQSTEMTPLARLYLRRDRVIPRSCDEMFLQAQVLELAENTEEESRPECATTAYTDWTPCSVTCGKGIRMRTREYLQPDVAAGARCNRQLIAKEMCVADVAECEETGGDGAASAEDVGQSEASVDEAGEGIGVCRTTRWSEWSECSASCGIGVTMRTRTFVEHMGRKKCPHISVVEKQKCMRPDCSITDMEAPDPLCPVTAWSDWSPCSATCGKGIQIRTRLLLLVPEEQERCQNRIELNQQRPCTEKADCLYDTFTAKEICSQAPEAGPCRGHYQRYAFDSIQGTCVPFYYGGCRGNRNNFLTADDCMNTCTKSRLEIATERTTTPDPFEALPVDCVLSDWSEWTPCSVTCGTGRSERVRSIVTHPRNGGQPCPPRIVKRRKCTGPPCN</sequence>
<dbReference type="PROSITE" id="PS50279">
    <property type="entry name" value="BPTI_KUNITZ_2"/>
    <property type="match status" value="1"/>
</dbReference>
<keyword evidence="9" id="KW-1015">Disulfide bond</keyword>
<name>A0A182W1R7_9DIPT</name>
<dbReference type="InterPro" id="IPR020901">
    <property type="entry name" value="Prtase_inh_Kunz-CS"/>
</dbReference>
<dbReference type="SMART" id="SM00209">
    <property type="entry name" value="TSP1"/>
    <property type="match status" value="4"/>
</dbReference>
<keyword evidence="10" id="KW-0325">Glycoprotein</keyword>
<evidence type="ECO:0000313" key="16">
    <source>
        <dbReference type="EnsemblMetazoa" id="AMIN004277-PA"/>
    </source>
</evidence>
<keyword evidence="4" id="KW-0272">Extracellular matrix</keyword>
<evidence type="ECO:0000256" key="10">
    <source>
        <dbReference type="ARBA" id="ARBA00023180"/>
    </source>
</evidence>
<feature type="region of interest" description="Disordered" evidence="12">
    <location>
        <begin position="536"/>
        <end position="729"/>
    </location>
</feature>
<protein>
    <recommendedName>
        <fullName evidence="2">Spondin-1</fullName>
    </recommendedName>
    <alternativeName>
        <fullName evidence="11">F-spondin</fullName>
    </alternativeName>
</protein>
<dbReference type="Gene3D" id="2.60.40.4060">
    <property type="entry name" value="Reeler domain"/>
    <property type="match status" value="1"/>
</dbReference>
<dbReference type="SUPFAM" id="SSF57362">
    <property type="entry name" value="BPTI-like"/>
    <property type="match status" value="1"/>
</dbReference>
<feature type="domain" description="Spondin" evidence="15">
    <location>
        <begin position="1146"/>
        <end position="1336"/>
    </location>
</feature>
<dbReference type="GO" id="GO:0046872">
    <property type="term" value="F:metal ion binding"/>
    <property type="evidence" value="ECO:0007669"/>
    <property type="project" value="UniProtKB-KW"/>
</dbReference>
<evidence type="ECO:0000256" key="2">
    <source>
        <dbReference type="ARBA" id="ARBA00019594"/>
    </source>
</evidence>
<dbReference type="PROSITE" id="PS00280">
    <property type="entry name" value="BPTI_KUNITZ_1"/>
    <property type="match status" value="1"/>
</dbReference>
<dbReference type="InterPro" id="IPR019141">
    <property type="entry name" value="DUF2045"/>
</dbReference>
<dbReference type="Pfam" id="PF19028">
    <property type="entry name" value="TSP1_spondin"/>
    <property type="match status" value="1"/>
</dbReference>
<dbReference type="FunFam" id="2.20.100.10:FF:000150">
    <property type="entry name" value="GM21753"/>
    <property type="match status" value="1"/>
</dbReference>
<dbReference type="PROSITE" id="PS51019">
    <property type="entry name" value="REELIN"/>
    <property type="match status" value="1"/>
</dbReference>
<dbReference type="PANTHER" id="PTHR11311:SF23">
    <property type="entry name" value="SPONDIN-1"/>
    <property type="match status" value="1"/>
</dbReference>